<dbReference type="Pfam" id="PF20654">
    <property type="entry name" value="Sec3_C-term"/>
    <property type="match status" value="1"/>
</dbReference>
<keyword evidence="2" id="KW-0813">Transport</keyword>
<evidence type="ECO:0000313" key="8">
    <source>
        <dbReference type="Proteomes" id="UP001046870"/>
    </source>
</evidence>
<keyword evidence="3" id="KW-0268">Exocytosis</keyword>
<feature type="compositionally biased region" description="Acidic residues" evidence="5">
    <location>
        <begin position="215"/>
        <end position="224"/>
    </location>
</feature>
<dbReference type="GO" id="GO:0005886">
    <property type="term" value="C:plasma membrane"/>
    <property type="evidence" value="ECO:0007669"/>
    <property type="project" value="TreeGrafter"/>
</dbReference>
<dbReference type="GO" id="GO:0006893">
    <property type="term" value="P:Golgi to plasma membrane transport"/>
    <property type="evidence" value="ECO:0007669"/>
    <property type="project" value="TreeGrafter"/>
</dbReference>
<keyword evidence="4" id="KW-0175">Coiled coil</keyword>
<dbReference type="EMBL" id="JAFDVH010000014">
    <property type="protein sequence ID" value="KAG7464939.1"/>
    <property type="molecule type" value="Genomic_DNA"/>
</dbReference>
<dbReference type="PANTHER" id="PTHR16092">
    <property type="entry name" value="SEC3/SYNTAXIN-RELATED"/>
    <property type="match status" value="1"/>
</dbReference>
<dbReference type="CDD" id="cd14683">
    <property type="entry name" value="PH-EXOC1"/>
    <property type="match status" value="1"/>
</dbReference>
<evidence type="ECO:0000256" key="4">
    <source>
        <dbReference type="ARBA" id="ARBA00023054"/>
    </source>
</evidence>
<proteinExistence type="inferred from homology"/>
<accession>A0A9D3PR01</accession>
<keyword evidence="8" id="KW-1185">Reference proteome</keyword>
<dbReference type="Pfam" id="PF09763">
    <property type="entry name" value="Sec3_CC"/>
    <property type="match status" value="1"/>
</dbReference>
<name>A0A9D3PR01_MEGAT</name>
<evidence type="ECO:0000256" key="5">
    <source>
        <dbReference type="SAM" id="MobiDB-lite"/>
    </source>
</evidence>
<dbReference type="InterPro" id="IPR028258">
    <property type="entry name" value="Sec3-PIP2_bind"/>
</dbReference>
<comment type="caution">
    <text evidence="7">The sequence shown here is derived from an EMBL/GenBank/DDBJ whole genome shotgun (WGS) entry which is preliminary data.</text>
</comment>
<dbReference type="Proteomes" id="UP001046870">
    <property type="component" value="Chromosome 14"/>
</dbReference>
<sequence>MFNKSFAVDCCDYVQFRLVVYIDFIYKLSTVHNLLGFILLKTSVEGLLLLRLCKERQKQESMAVFSLRSTLQREIFSPQQERLLAASIVWKVSRKRKSTILCAAVSSESWGQVALVTVKGVKGHYKLSSRWSASDLSLVDGKDTDKETAEFHLHLDKVYRWVSGSPAEKRAFVTCLWKINQRYLQDRVKFVNISPDILEEVLPRQQGRVSAEEQGVQEEEEEEDRGFQELTAREAADVQRLMEESELAVSDATAFSQALRASLANMDQENLQALMEAERQGGLLLDLLEEALKEVEHIEEVLSHHDRLLQSVQRQMKQLHLCSSWLQHTEHNHSQLRSELCHLVDGLTLSKEHMRALTEGDLEDEEQVKACIAAVKALSKCRSTQLTAGQRRLQGVAEQLIRFENVRQIFEQRLALHINNAVVLQGLAKGGQREGETSLRPAKFHKHLLKYAPLMDWLRESSPQVFQQLVKVYAENIGKLYDRQMKDFFDAARLQLSVAKEMKKAGTGLGSQESVAGALSSGSVPFCSEGRASRVAQQVLSQLECVCATEQEFLTAFFGLDSRPSIVEFPIGRRGSAVDQVQSYVNPRQKKRPHSWCRVSAGSGPPDPSTGAELDCVWAVLGAVEPRLCALLSLCEKTQPLCCLTVLKTTDQCLSRHRGKPDASFLCSVLQCAIQHSQRSLHNYTEVLYKEMESQRVLKKNRVGVLPFVSRLEEFVNGGQMVLGGSEECWGLGKVYAQLFNAAFQALDSLVGQNARCSPLVVKLLNFHWLQRFLAGVQLPELKAVQAEARERTALHVQQYIDTHLGRPLGSLSDFLDGVQSCLAHGVREEEVCFQLAYSKQELRRLTALHAGRDVQRTLEVLHKMLCRDLGDDPVLLQEVWRALQQNFVAQYRRFESLTTRCYPEAGASLDFSEQDLKEFFSAVSQGTKA</sequence>
<evidence type="ECO:0000256" key="3">
    <source>
        <dbReference type="ARBA" id="ARBA00022483"/>
    </source>
</evidence>
<comment type="similarity">
    <text evidence="1">Belongs to the SEC3 family.</text>
</comment>
<dbReference type="Gene3D" id="2.30.29.90">
    <property type="match status" value="1"/>
</dbReference>
<evidence type="ECO:0000259" key="6">
    <source>
        <dbReference type="SMART" id="SM01313"/>
    </source>
</evidence>
<reference evidence="7" key="1">
    <citation type="submission" date="2021-01" db="EMBL/GenBank/DDBJ databases">
        <authorList>
            <person name="Zahm M."/>
            <person name="Roques C."/>
            <person name="Cabau C."/>
            <person name="Klopp C."/>
            <person name="Donnadieu C."/>
            <person name="Jouanno E."/>
            <person name="Lampietro C."/>
            <person name="Louis A."/>
            <person name="Herpin A."/>
            <person name="Echchiki A."/>
            <person name="Berthelot C."/>
            <person name="Parey E."/>
            <person name="Roest-Crollius H."/>
            <person name="Braasch I."/>
            <person name="Postlethwait J."/>
            <person name="Bobe J."/>
            <person name="Montfort J."/>
            <person name="Bouchez O."/>
            <person name="Begum T."/>
            <person name="Mejri S."/>
            <person name="Adams A."/>
            <person name="Chen W.-J."/>
            <person name="Guiguen Y."/>
        </authorList>
    </citation>
    <scope>NUCLEOTIDE SEQUENCE</scope>
    <source>
        <strain evidence="7">YG-15Mar2019-1</strain>
        <tissue evidence="7">Brain</tissue>
    </source>
</reference>
<dbReference type="SMART" id="SM01313">
    <property type="entry name" value="Sec3-PIP2_bind"/>
    <property type="match status" value="1"/>
</dbReference>
<dbReference type="GO" id="GO:0006887">
    <property type="term" value="P:exocytosis"/>
    <property type="evidence" value="ECO:0007669"/>
    <property type="project" value="UniProtKB-KW"/>
</dbReference>
<dbReference type="Pfam" id="PF15277">
    <property type="entry name" value="Sec3-PIP2_bind"/>
    <property type="match status" value="1"/>
</dbReference>
<gene>
    <name evidence="7" type="ORF">MATL_G00170930</name>
</gene>
<dbReference type="InterPro" id="IPR048628">
    <property type="entry name" value="Sec3_C"/>
</dbReference>
<dbReference type="AlphaFoldDB" id="A0A9D3PR01"/>
<feature type="domain" description="Exocyst complex component Sec3 PIP2-binding N-terminal" evidence="6">
    <location>
        <begin position="94"/>
        <end position="183"/>
    </location>
</feature>
<evidence type="ECO:0000313" key="7">
    <source>
        <dbReference type="EMBL" id="KAG7464939.1"/>
    </source>
</evidence>
<evidence type="ECO:0000256" key="1">
    <source>
        <dbReference type="ARBA" id="ARBA00006518"/>
    </source>
</evidence>
<feature type="region of interest" description="Disordered" evidence="5">
    <location>
        <begin position="208"/>
        <end position="227"/>
    </location>
</feature>
<dbReference type="GO" id="GO:0000145">
    <property type="term" value="C:exocyst"/>
    <property type="evidence" value="ECO:0007669"/>
    <property type="project" value="InterPro"/>
</dbReference>
<dbReference type="GO" id="GO:0005546">
    <property type="term" value="F:phosphatidylinositol-4,5-bisphosphate binding"/>
    <property type="evidence" value="ECO:0007669"/>
    <property type="project" value="TreeGrafter"/>
</dbReference>
<dbReference type="PANTHER" id="PTHR16092:SF14">
    <property type="entry name" value="EXOCYST COMPLEX COMPONENT 1 ISOFORM X1"/>
    <property type="match status" value="1"/>
</dbReference>
<evidence type="ECO:0000256" key="2">
    <source>
        <dbReference type="ARBA" id="ARBA00022448"/>
    </source>
</evidence>
<dbReference type="OrthoDB" id="27109at2759"/>
<dbReference type="InterPro" id="IPR019160">
    <property type="entry name" value="Sec3_CC"/>
</dbReference>
<organism evidence="7 8">
    <name type="scientific">Megalops atlanticus</name>
    <name type="common">Tarpon</name>
    <name type="synonym">Clupea gigantea</name>
    <dbReference type="NCBI Taxonomy" id="7932"/>
    <lineage>
        <taxon>Eukaryota</taxon>
        <taxon>Metazoa</taxon>
        <taxon>Chordata</taxon>
        <taxon>Craniata</taxon>
        <taxon>Vertebrata</taxon>
        <taxon>Euteleostomi</taxon>
        <taxon>Actinopterygii</taxon>
        <taxon>Neopterygii</taxon>
        <taxon>Teleostei</taxon>
        <taxon>Elopiformes</taxon>
        <taxon>Megalopidae</taxon>
        <taxon>Megalops</taxon>
    </lineage>
</organism>
<protein>
    <recommendedName>
        <fullName evidence="6">Exocyst complex component Sec3 PIP2-binding N-terminal domain-containing protein</fullName>
    </recommendedName>
</protein>